<dbReference type="InterPro" id="IPR029063">
    <property type="entry name" value="SAM-dependent_MTases_sf"/>
</dbReference>
<evidence type="ECO:0000256" key="2">
    <source>
        <dbReference type="ARBA" id="ARBA00012190"/>
    </source>
</evidence>
<feature type="compositionally biased region" description="Low complexity" evidence="12">
    <location>
        <begin position="137"/>
        <end position="149"/>
    </location>
</feature>
<evidence type="ECO:0000256" key="7">
    <source>
        <dbReference type="ARBA" id="ARBA00022853"/>
    </source>
</evidence>
<name>A0A9P6VWZ0_RHOMI</name>
<dbReference type="Proteomes" id="UP000777482">
    <property type="component" value="Unassembled WGS sequence"/>
</dbReference>
<evidence type="ECO:0000256" key="12">
    <source>
        <dbReference type="SAM" id="MobiDB-lite"/>
    </source>
</evidence>
<dbReference type="PANTHER" id="PTHR21451:SF0">
    <property type="entry name" value="HISTONE-LYSINE N-METHYLTRANSFERASE, H3 LYSINE-79 SPECIFIC"/>
    <property type="match status" value="1"/>
</dbReference>
<comment type="miscellaneous">
    <text evidence="11">In contrast to other lysine histone methyltransferases, it does not contain a SET domain, suggesting the existence of another mechanism for methylation of lysine residues of histones.</text>
</comment>
<dbReference type="InterPro" id="IPR025789">
    <property type="entry name" value="DOT1_dom"/>
</dbReference>
<evidence type="ECO:0000256" key="4">
    <source>
        <dbReference type="ARBA" id="ARBA00022603"/>
    </source>
</evidence>
<keyword evidence="6 11" id="KW-0949">S-adenosyl-L-methionine</keyword>
<keyword evidence="5 11" id="KW-0808">Transferase</keyword>
<reference evidence="14 15" key="1">
    <citation type="submission" date="2020-11" db="EMBL/GenBank/DDBJ databases">
        <title>Kefir isolates.</title>
        <authorList>
            <person name="Marcisauskas S."/>
            <person name="Kim Y."/>
            <person name="Blasche S."/>
        </authorList>
    </citation>
    <scope>NUCLEOTIDE SEQUENCE [LARGE SCALE GENOMIC DNA]</scope>
    <source>
        <strain evidence="14 15">KR</strain>
    </source>
</reference>
<sequence length="826" mass="87886">MFSGKRRAIPGQAAPPTAAAAAPPRTTTAAAPSSSSPVNKTQHRPAIIKTTTTTTTKIVKKVVVPAAATASPAARRSVNKYVPPPPPPPGKEQKGKGKANSSAIKGRRGGTQRDFASTTDEEDDERPSKRARPSPPSRSSSTTTGGVSSSRRRRAGEPTTTISSDLDPLTPSEEEQDSDSDLSSADEDYSSRTIKREDGAPVAVRSVAAPAATWVADEAAKIRTTKGGGAGGITSAESLVLQNPTGYRTYFVDPSDPQRPASEWAGGEIPVVELQYPGEGPGNTSERFALLAPRSDDEYNPIEDVMSVILTVLDHFLTPEQASQYFGHAPGKTAFSAFLYNRTSTSSSSAGNSRAGTPSSAASVSVSVPTVPILPSGVTTIPAAAAASAPVSTPGLGTATASEASSTANDTDSAAPSPSLAPPSVATATTTPAAPTASSTESLIRQLEKARSKSDGPGFLAALARYNSTLLSLKKSGIIRRNIEEMKGLREKVWTRVFTQCYDRAVGPGLEDVRKYRAFSDNVYGELLPKFMNEITFSFARTHLGPKGVFVDLGSGVGNCVVQAALAETDSSNATSPLRQNDPNPRDHDHDHHHHHHYNRTGAESWGFENMPHASQLARAQVVEAEARFELWGLAGGKMHVREANFCESPEVGEVLRRADVVLVNNEVFTSSLNERLSWLFLELPPSAKIVSLKPFLPPSFKLSSHNVHSPLAILSQYPPLRYTSNCVSWKPEGGTYFLARIDRGRVERFWMKERERERRREGERLERRERREGSAATTTTTASSMSRSGSASTVGAGAGGGGGMSRTTSRQGSQLAHSTTAATTQ</sequence>
<comment type="subcellular location">
    <subcellularLocation>
        <location evidence="1 11">Nucleus</location>
    </subcellularLocation>
</comment>
<accession>A0A9P6VWZ0</accession>
<dbReference type="Pfam" id="PF08123">
    <property type="entry name" value="DOT1"/>
    <property type="match status" value="2"/>
</dbReference>
<feature type="region of interest" description="Disordered" evidence="12">
    <location>
        <begin position="755"/>
        <end position="826"/>
    </location>
</feature>
<feature type="compositionally biased region" description="Basic and acidic residues" evidence="12">
    <location>
        <begin position="755"/>
        <end position="774"/>
    </location>
</feature>
<feature type="region of interest" description="Disordered" evidence="12">
    <location>
        <begin position="1"/>
        <end position="217"/>
    </location>
</feature>
<feature type="domain" description="DOT1" evidence="13">
    <location>
        <begin position="402"/>
        <end position="755"/>
    </location>
</feature>
<evidence type="ECO:0000313" key="14">
    <source>
        <dbReference type="EMBL" id="KAG0656267.1"/>
    </source>
</evidence>
<dbReference type="EC" id="2.1.1.360" evidence="2 11"/>
<evidence type="ECO:0000256" key="1">
    <source>
        <dbReference type="ARBA" id="ARBA00004123"/>
    </source>
</evidence>
<evidence type="ECO:0000256" key="9">
    <source>
        <dbReference type="ARBA" id="ARBA00029821"/>
    </source>
</evidence>
<keyword evidence="7 11" id="KW-0156">Chromatin regulator</keyword>
<feature type="compositionally biased region" description="Acidic residues" evidence="12">
    <location>
        <begin position="172"/>
        <end position="188"/>
    </location>
</feature>
<dbReference type="OrthoDB" id="443402at2759"/>
<feature type="compositionally biased region" description="Polar residues" evidence="12">
    <location>
        <begin position="571"/>
        <end position="583"/>
    </location>
</feature>
<comment type="activity regulation">
    <text evidence="11">Ubiquitination of histone H2B to form H2BK123ub1 is required for efficient DOT1 methyltransferase activity on histone H3.</text>
</comment>
<keyword evidence="8 11" id="KW-0539">Nucleus</keyword>
<dbReference type="GO" id="GO:0032259">
    <property type="term" value="P:methylation"/>
    <property type="evidence" value="ECO:0007669"/>
    <property type="project" value="UniProtKB-KW"/>
</dbReference>
<dbReference type="PROSITE" id="PS51569">
    <property type="entry name" value="DOT1"/>
    <property type="match status" value="1"/>
</dbReference>
<dbReference type="GO" id="GO:0005634">
    <property type="term" value="C:nucleus"/>
    <property type="evidence" value="ECO:0007669"/>
    <property type="project" value="UniProtKB-SubCell"/>
</dbReference>
<dbReference type="Gene3D" id="1.10.260.170">
    <property type="match status" value="1"/>
</dbReference>
<dbReference type="SUPFAM" id="SSF53335">
    <property type="entry name" value="S-adenosyl-L-methionine-dependent methyltransferases"/>
    <property type="match status" value="1"/>
</dbReference>
<evidence type="ECO:0000256" key="6">
    <source>
        <dbReference type="ARBA" id="ARBA00022691"/>
    </source>
</evidence>
<keyword evidence="4 11" id="KW-0489">Methyltransferase</keyword>
<dbReference type="GO" id="GO:0000077">
    <property type="term" value="P:DNA damage checkpoint signaling"/>
    <property type="evidence" value="ECO:0007669"/>
    <property type="project" value="TreeGrafter"/>
</dbReference>
<evidence type="ECO:0000256" key="11">
    <source>
        <dbReference type="RuleBase" id="RU271113"/>
    </source>
</evidence>
<dbReference type="Gene3D" id="3.40.50.150">
    <property type="entry name" value="Vaccinia Virus protein VP39"/>
    <property type="match status" value="1"/>
</dbReference>
<proteinExistence type="inferred from homology"/>
<dbReference type="GO" id="GO:0140956">
    <property type="term" value="F:histone H3K79 trimethyltransferase activity"/>
    <property type="evidence" value="ECO:0007669"/>
    <property type="project" value="UniProtKB-EC"/>
</dbReference>
<keyword evidence="15" id="KW-1185">Reference proteome</keyword>
<feature type="compositionally biased region" description="Low complexity" evidence="12">
    <location>
        <begin position="45"/>
        <end position="74"/>
    </location>
</feature>
<dbReference type="GO" id="GO:0006281">
    <property type="term" value="P:DNA repair"/>
    <property type="evidence" value="ECO:0007669"/>
    <property type="project" value="TreeGrafter"/>
</dbReference>
<dbReference type="EMBL" id="PUHQ01000100">
    <property type="protein sequence ID" value="KAG0656267.1"/>
    <property type="molecule type" value="Genomic_DNA"/>
</dbReference>
<protein>
    <recommendedName>
        <fullName evidence="3 11">Histone-lysine N-methyltransferase, H3 lysine-79 specific</fullName>
        <ecNumber evidence="2 11">2.1.1.360</ecNumber>
    </recommendedName>
    <alternativeName>
        <fullName evidence="9 11">Histone H3-K79 methyltransferase</fullName>
    </alternativeName>
</protein>
<dbReference type="PANTHER" id="PTHR21451">
    <property type="entry name" value="HISTONE H3 METHYLTRANSFERASE"/>
    <property type="match status" value="1"/>
</dbReference>
<feature type="compositionally biased region" description="Low complexity" evidence="12">
    <location>
        <begin position="775"/>
        <end position="796"/>
    </location>
</feature>
<organism evidence="14 15">
    <name type="scientific">Rhodotorula mucilaginosa</name>
    <name type="common">Yeast</name>
    <name type="synonym">Rhodotorula rubra</name>
    <dbReference type="NCBI Taxonomy" id="5537"/>
    <lineage>
        <taxon>Eukaryota</taxon>
        <taxon>Fungi</taxon>
        <taxon>Dikarya</taxon>
        <taxon>Basidiomycota</taxon>
        <taxon>Pucciniomycotina</taxon>
        <taxon>Microbotryomycetes</taxon>
        <taxon>Sporidiobolales</taxon>
        <taxon>Sporidiobolaceae</taxon>
        <taxon>Rhodotorula</taxon>
    </lineage>
</organism>
<feature type="compositionally biased region" description="Low complexity" evidence="12">
    <location>
        <begin position="200"/>
        <end position="212"/>
    </location>
</feature>
<feature type="compositionally biased region" description="Polar residues" evidence="12">
    <location>
        <begin position="815"/>
        <end position="826"/>
    </location>
</feature>
<evidence type="ECO:0000256" key="3">
    <source>
        <dbReference type="ARBA" id="ARBA00020987"/>
    </source>
</evidence>
<feature type="compositionally biased region" description="Low complexity" evidence="12">
    <location>
        <begin position="14"/>
        <end position="37"/>
    </location>
</feature>
<comment type="function">
    <text evidence="11">Histone methyltransferase that specifically trimethylates histone H3 to form H3K79me3. This methylation is required for telomere silencing and for the pachytene checkpoint during the meiotic cell cycle by allowing the recruitment of RAD9 to double strand breaks. Nucleosomes are preferred as substrate compared to free histone.</text>
</comment>
<evidence type="ECO:0000256" key="5">
    <source>
        <dbReference type="ARBA" id="ARBA00022679"/>
    </source>
</evidence>
<dbReference type="InterPro" id="IPR030445">
    <property type="entry name" value="H3-K79_meTrfase"/>
</dbReference>
<evidence type="ECO:0000313" key="15">
    <source>
        <dbReference type="Proteomes" id="UP000777482"/>
    </source>
</evidence>
<dbReference type="AlphaFoldDB" id="A0A9P6VWZ0"/>
<feature type="region of interest" description="Disordered" evidence="12">
    <location>
        <begin position="389"/>
        <end position="440"/>
    </location>
</feature>
<comment type="catalytic activity">
    <reaction evidence="10 11">
        <text>L-lysyl(79)-[histone H3] + 3 S-adenosyl-L-methionine = N(6),N(6),N(6)-trimethyl-L-lysyl(79)-[histone H3] + 3 S-adenosyl-L-homocysteine + 3 H(+)</text>
        <dbReference type="Rhea" id="RHEA:60328"/>
        <dbReference type="Rhea" id="RHEA-COMP:15549"/>
        <dbReference type="Rhea" id="RHEA-COMP:15552"/>
        <dbReference type="ChEBI" id="CHEBI:15378"/>
        <dbReference type="ChEBI" id="CHEBI:29969"/>
        <dbReference type="ChEBI" id="CHEBI:57856"/>
        <dbReference type="ChEBI" id="CHEBI:59789"/>
        <dbReference type="ChEBI" id="CHEBI:61961"/>
        <dbReference type="EC" id="2.1.1.360"/>
    </reaction>
</comment>
<comment type="caution">
    <text evidence="14">The sequence shown here is derived from an EMBL/GenBank/DDBJ whole genome shotgun (WGS) entry which is preliminary data.</text>
</comment>
<evidence type="ECO:0000259" key="13">
    <source>
        <dbReference type="PROSITE" id="PS51569"/>
    </source>
</evidence>
<evidence type="ECO:0000256" key="10">
    <source>
        <dbReference type="ARBA" id="ARBA00047770"/>
    </source>
</evidence>
<feature type="region of interest" description="Disordered" evidence="12">
    <location>
        <begin position="571"/>
        <end position="605"/>
    </location>
</feature>
<gene>
    <name evidence="14" type="primary">DOT1</name>
    <name evidence="14" type="ORF">C6P46_000335</name>
</gene>
<evidence type="ECO:0000256" key="8">
    <source>
        <dbReference type="ARBA" id="ARBA00023242"/>
    </source>
</evidence>
<comment type="similarity">
    <text evidence="11">Belongs to the class I-like SAM-binding methyltransferase superfamily. DOT1 family.</text>
</comment>